<comment type="similarity">
    <text evidence="6">Belongs to the pseudouridine synthase TruB family.</text>
</comment>
<dbReference type="CDD" id="cd02572">
    <property type="entry name" value="PseudoU_synth_hDyskerin"/>
    <property type="match status" value="1"/>
</dbReference>
<dbReference type="FunFam" id="3.30.2350.10:FF:000001">
    <property type="entry name" value="H/ACA ribonucleoprotein complex subunit CBF5"/>
    <property type="match status" value="1"/>
</dbReference>
<evidence type="ECO:0000256" key="10">
    <source>
        <dbReference type="ARBA" id="ARBA00022701"/>
    </source>
</evidence>
<dbReference type="InterPro" id="IPR006595">
    <property type="entry name" value="CTLH_C"/>
</dbReference>
<dbReference type="PROSITE" id="PS50890">
    <property type="entry name" value="PUA"/>
    <property type="match status" value="1"/>
</dbReference>
<comment type="subunit">
    <text evidence="14">Component of the small nucleolar ribonucleoprotein particles containing H/ACA-type snoRNAs (H/ACA snoRNPs).</text>
</comment>
<organism evidence="25 26">
    <name type="scientific">Talaromyces rugulosus</name>
    <name type="common">Penicillium rugulosum</name>
    <dbReference type="NCBI Taxonomy" id="121627"/>
    <lineage>
        <taxon>Eukaryota</taxon>
        <taxon>Fungi</taxon>
        <taxon>Dikarya</taxon>
        <taxon>Ascomycota</taxon>
        <taxon>Pezizomycotina</taxon>
        <taxon>Eurotiomycetes</taxon>
        <taxon>Eurotiomycetidae</taxon>
        <taxon>Eurotiales</taxon>
        <taxon>Trichocomaceae</taxon>
        <taxon>Talaromyces</taxon>
        <taxon>Talaromyces sect. Islandici</taxon>
    </lineage>
</organism>
<dbReference type="GO" id="GO:1990481">
    <property type="term" value="P:mRNA pseudouridine synthesis"/>
    <property type="evidence" value="ECO:0007669"/>
    <property type="project" value="TreeGrafter"/>
</dbReference>
<dbReference type="PANTHER" id="PTHR23127">
    <property type="entry name" value="CENTROMERE/MICROTUBULE BINDING PROTEIN CBF5"/>
    <property type="match status" value="1"/>
</dbReference>
<evidence type="ECO:0000256" key="16">
    <source>
        <dbReference type="ARBA" id="ARBA00077661"/>
    </source>
</evidence>
<feature type="region of interest" description="Disordered" evidence="21">
    <location>
        <begin position="1073"/>
        <end position="1118"/>
    </location>
</feature>
<keyword evidence="22" id="KW-0812">Transmembrane</keyword>
<dbReference type="InterPro" id="IPR036974">
    <property type="entry name" value="PUA_sf"/>
</dbReference>
<evidence type="ECO:0000256" key="9">
    <source>
        <dbReference type="ARBA" id="ARBA00019272"/>
    </source>
</evidence>
<dbReference type="InterPro" id="IPR007599">
    <property type="entry name" value="DER1"/>
</dbReference>
<dbReference type="GeneID" id="55995460"/>
<dbReference type="NCBIfam" id="TIGR00425">
    <property type="entry name" value="CBF5"/>
    <property type="match status" value="1"/>
</dbReference>
<dbReference type="EMBL" id="CP055901">
    <property type="protein sequence ID" value="QKX60825.1"/>
    <property type="molecule type" value="Genomic_DNA"/>
</dbReference>
<dbReference type="PROSITE" id="PS50897">
    <property type="entry name" value="CTLH"/>
    <property type="match status" value="1"/>
</dbReference>
<feature type="transmembrane region" description="Helical" evidence="22">
    <location>
        <begin position="426"/>
        <end position="451"/>
    </location>
</feature>
<dbReference type="GO" id="GO:0005874">
    <property type="term" value="C:microtubule"/>
    <property type="evidence" value="ECO:0007669"/>
    <property type="project" value="UniProtKB-KW"/>
</dbReference>
<dbReference type="SMART" id="SM00668">
    <property type="entry name" value="CTLH"/>
    <property type="match status" value="1"/>
</dbReference>
<evidence type="ECO:0000256" key="13">
    <source>
        <dbReference type="ARBA" id="ARBA00056777"/>
    </source>
</evidence>
<dbReference type="Pfam" id="PF08068">
    <property type="entry name" value="DKCLD"/>
    <property type="match status" value="1"/>
</dbReference>
<dbReference type="Pfam" id="PF01472">
    <property type="entry name" value="PUA"/>
    <property type="match status" value="1"/>
</dbReference>
<evidence type="ECO:0000256" key="18">
    <source>
        <dbReference type="ARBA" id="ARBA00082909"/>
    </source>
</evidence>
<dbReference type="PROSITE" id="PS50896">
    <property type="entry name" value="LISH"/>
    <property type="match status" value="1"/>
</dbReference>
<dbReference type="SUPFAM" id="SSF54637">
    <property type="entry name" value="Thioesterase/thiol ester dehydrase-isomerase"/>
    <property type="match status" value="1"/>
</dbReference>
<dbReference type="Gene3D" id="3.10.129.10">
    <property type="entry name" value="Hotdog Thioesterase"/>
    <property type="match status" value="1"/>
</dbReference>
<keyword evidence="26" id="KW-1185">Reference proteome</keyword>
<dbReference type="Proteomes" id="UP000509510">
    <property type="component" value="Chromosome IV"/>
</dbReference>
<evidence type="ECO:0000256" key="4">
    <source>
        <dbReference type="ARBA" id="ARBA00002343"/>
    </source>
</evidence>
<evidence type="ECO:0000313" key="25">
    <source>
        <dbReference type="EMBL" id="QKX60825.1"/>
    </source>
</evidence>
<dbReference type="Pfam" id="PF16198">
    <property type="entry name" value="TruB_C_2"/>
    <property type="match status" value="1"/>
</dbReference>
<dbReference type="NCBIfam" id="NF003280">
    <property type="entry name" value="PRK04270.1"/>
    <property type="match status" value="1"/>
</dbReference>
<comment type="catalytic activity">
    <reaction evidence="2">
        <text>uridine in snRNA = pseudouridine in snRNA</text>
        <dbReference type="Rhea" id="RHEA:51124"/>
        <dbReference type="Rhea" id="RHEA-COMP:12891"/>
        <dbReference type="Rhea" id="RHEA-COMP:12892"/>
        <dbReference type="ChEBI" id="CHEBI:65314"/>
        <dbReference type="ChEBI" id="CHEBI:65315"/>
    </reaction>
</comment>
<dbReference type="OrthoDB" id="10250002at2759"/>
<dbReference type="SMART" id="SM00757">
    <property type="entry name" value="CRA"/>
    <property type="match status" value="1"/>
</dbReference>
<dbReference type="SMART" id="SM01136">
    <property type="entry name" value="DKCLD"/>
    <property type="match status" value="1"/>
</dbReference>
<evidence type="ECO:0000256" key="17">
    <source>
        <dbReference type="ARBA" id="ARBA00081789"/>
    </source>
</evidence>
<evidence type="ECO:0000256" key="5">
    <source>
        <dbReference type="ARBA" id="ARBA00004604"/>
    </source>
</evidence>
<keyword evidence="11" id="KW-0413">Isomerase</keyword>
<dbReference type="GO" id="GO:0000495">
    <property type="term" value="P:box H/ACA sno(s)RNA 3'-end processing"/>
    <property type="evidence" value="ECO:0007669"/>
    <property type="project" value="TreeGrafter"/>
</dbReference>
<comment type="function">
    <text evidence="4">Involved in the proteasome-dependent degradation of fructose-1,6-bisphosphatase.</text>
</comment>
<comment type="subcellular location">
    <subcellularLocation>
        <location evidence="5">Nucleus</location>
        <location evidence="5">Nucleolus</location>
    </subcellularLocation>
</comment>
<dbReference type="NCBIfam" id="TIGR00451">
    <property type="entry name" value="unchar_dom_2"/>
    <property type="match status" value="1"/>
</dbReference>
<dbReference type="Gene3D" id="3.30.2350.10">
    <property type="entry name" value="Pseudouridine synthase"/>
    <property type="match status" value="1"/>
</dbReference>
<dbReference type="RefSeq" id="XP_035347000.1">
    <property type="nucleotide sequence ID" value="XM_035491107.1"/>
</dbReference>
<dbReference type="Pfam" id="PF04511">
    <property type="entry name" value="DER1"/>
    <property type="match status" value="2"/>
</dbReference>
<dbReference type="InterPro" id="IPR006594">
    <property type="entry name" value="LisH"/>
</dbReference>
<dbReference type="CDD" id="cd21148">
    <property type="entry name" value="PUA_Cbf5"/>
    <property type="match status" value="1"/>
</dbReference>
<name>A0A7H8R5F5_TALRU</name>
<feature type="domain" description="CTLH" evidence="23">
    <location>
        <begin position="1286"/>
        <end position="1343"/>
    </location>
</feature>
<dbReference type="InterPro" id="IPR024964">
    <property type="entry name" value="CTLH/CRA"/>
</dbReference>
<dbReference type="InterPro" id="IPR002478">
    <property type="entry name" value="PUA"/>
</dbReference>
<evidence type="ECO:0000256" key="6">
    <source>
        <dbReference type="ARBA" id="ARBA00008999"/>
    </source>
</evidence>
<feature type="non-terminal residue" evidence="25">
    <location>
        <position position="1"/>
    </location>
</feature>
<keyword evidence="10" id="KW-0493">Microtubule</keyword>
<dbReference type="SUPFAM" id="SSF55120">
    <property type="entry name" value="Pseudouridine synthase"/>
    <property type="match status" value="1"/>
</dbReference>
<comment type="catalytic activity">
    <reaction evidence="1">
        <text>a uridine in mRNA = a pseudouridine in mRNA</text>
        <dbReference type="Rhea" id="RHEA:56644"/>
        <dbReference type="Rhea" id="RHEA-COMP:14658"/>
        <dbReference type="Rhea" id="RHEA-COMP:14659"/>
        <dbReference type="ChEBI" id="CHEBI:65314"/>
        <dbReference type="ChEBI" id="CHEBI:65315"/>
    </reaction>
</comment>
<keyword evidence="20" id="KW-0175">Coiled coil</keyword>
<feature type="coiled-coil region" evidence="20">
    <location>
        <begin position="1195"/>
        <end position="1222"/>
    </location>
</feature>
<feature type="domain" description="RING-Gid-type" evidence="24">
    <location>
        <begin position="1451"/>
        <end position="1513"/>
    </location>
</feature>
<dbReference type="PROSITE" id="PS51867">
    <property type="entry name" value="ZF_RING_GID"/>
    <property type="match status" value="1"/>
</dbReference>
<evidence type="ECO:0000256" key="19">
    <source>
        <dbReference type="PROSITE-ProRule" id="PRU01215"/>
    </source>
</evidence>
<keyword evidence="12" id="KW-0687">Ribonucleoprotein</keyword>
<protein>
    <recommendedName>
        <fullName evidence="9">H/ACA ribonucleoprotein complex subunit CBF5</fullName>
    </recommendedName>
    <alternativeName>
        <fullName evidence="16">Centromere-binding factor 5</fullName>
    </alternativeName>
    <alternativeName>
        <fullName evidence="15">H/ACA ribonucleoprotein complex subunit cbf5</fullName>
    </alternativeName>
    <alternativeName>
        <fullName evidence="18">H/ACA snoRNP protein CBF5</fullName>
    </alternativeName>
    <alternativeName>
        <fullName evidence="17">Small nucleolar RNP protein CBF5</fullName>
    </alternativeName>
    <alternativeName>
        <fullName evidence="7 8">protein FYV10</fullName>
    </alternativeName>
</protein>
<dbReference type="GO" id="GO:0031118">
    <property type="term" value="P:rRNA pseudouridine synthesis"/>
    <property type="evidence" value="ECO:0007669"/>
    <property type="project" value="TreeGrafter"/>
</dbReference>
<gene>
    <name evidence="25" type="ORF">TRUGW13939_07971</name>
</gene>
<dbReference type="InterPro" id="IPR015947">
    <property type="entry name" value="PUA-like_sf"/>
</dbReference>
<dbReference type="InterPro" id="IPR020103">
    <property type="entry name" value="PsdUridine_synth_cat_dom_sf"/>
</dbReference>
<keyword evidence="22" id="KW-1133">Transmembrane helix</keyword>
<evidence type="ECO:0000259" key="23">
    <source>
        <dbReference type="PROSITE" id="PS50897"/>
    </source>
</evidence>
<sequence length="1528" mass="170982">LTGELSSLVIIHLQLQKSGELAMLLYHGSLFRKALPSLRRPISSLVERSLEKELTARRLPLAYDYLTPQASHLLQLSLLEHLPREVNNKGTVESEDPRKLPSVQEQRHLPPGHHLVYFPPQVTLSELLRDGTDVLHTPGEPFHRRLWAGGNVVFPRSGSLILNGQRAVCVENISNVNVKGREGEEKIFVTIERRFSTVAEDEDEAQLRSRVVNSPGVLTETRDLVFLREPDLEARGASNGKASRLVKSPTEPDISHRLTPNKALLFRFSALTFNAHLIHLDQSYTKDIEGHNDLLVHGPLSLTLMLSVLSSHLAESGHAIQRFEYRNLAPLQDIMDVFWAAPPVARTLTALTCLESALVYGGLLSGYKIAFFPSQLFKLLPEVWRLATPFLLTKPQLGFLFDLYFMYTYASGLEKNSPRFPRSGDFLTYVVFVGAVIMVSHEAFGYLLYLFHNSLSGNSINVTTTQIPAFSVLIYDPVSYTPPISARPVSLAEAVPGLEEDYPRISCSAKYVKKSGLLCGAGMLLANYFFGSVIFTSALIMAFIHTWAQDNRGKHVTFYVVQIRAEWLPLALLGVNFVTAGPTVAMIEATGIVASHLYDFLTRIWPTFGGGRNYITTPSFVHNLFQDNRSSARGYGAAYRPAQTAQAGQAGQAGQSSERPEISVGCTLFHQQSCQPSKMATKDIADFSIKPEAVTPSIPTSEWPLLLQNYDKLLVRTGHFTPIPAGCTPLKRDLKAYISSGVINLDKPSNPSSHEVVAWMKRMLRVEKTGHSGTLDPKVTGCLIVCIDRATRLVKSQQGAGKEYVCVIRLHDKIPGGEAQFARALETMTGALFQRPPLISAVKRQLRIRTIHESKLYEFDNDRHLGVFWVSCEAGTYIRTLCVHLGLLLGVGAHMQELRRVRSGAMDEKDGMVTLHDVLDAQWMMDNQRDESYLRKVIRPLESLLTTYKRIVVKDSAVNAVCYGAKLMIPGLLRFEAGIEVNEEVVLMTTKGEAIALGIAQMSTVELSTCDHGVVAKVKRCIMERDLYPRRWGLGPIALEKKKLKSDGKLDKYGRTNEATPAKWQNEYKDYHAPLEDNGAPQPAAAPKEDDATPSSPPAKAEAEDAKDEKKPELPIRDKVSKMAAELSSTKLNAESHLLLDQPLLRLPHELARRNFKSVQRIVEREREYVIPALKETANGSLGGTQTPEQTLASLDAMIARMQGLKRKMEVLHEEEKSIQMQSKKRIQHLQDLYRIQNLADVKYDEWSRTRLNRLLVDHMLRSGFSDSAKQLAQDKGIEELVDIDTFVQCQRIAESLRRGEAKEALQWCGENKVALKKSQYTLEFELRLQQYIEMVRTGQPEKLMEAMQHAKKYLSSHIDSQPIEIHRAAGLLAFSKDTQAEPYKSMYSHDRWNFLSDLFIRTHHELLSLPPRPLLHIALSAGLSALKTPSCHSAYASSTSNLLSTTSSVCPICSTELNELARHVPYAHHTKSAVESDPVILPNGRMYGRERLLEMSRKVGFVAEGMVKDPTTGDVFDERDMKKVYIM</sequence>
<dbReference type="KEGG" id="trg:TRUGW13939_07971"/>
<dbReference type="InterPro" id="IPR012960">
    <property type="entry name" value="Dyskerin-like"/>
</dbReference>
<dbReference type="InterPro" id="IPR032819">
    <property type="entry name" value="TruB_C"/>
</dbReference>
<accession>A0A7H8R5F5</accession>
<dbReference type="Pfam" id="PF01509">
    <property type="entry name" value="TruB_N"/>
    <property type="match status" value="1"/>
</dbReference>
<dbReference type="SMART" id="SM00359">
    <property type="entry name" value="PUA"/>
    <property type="match status" value="1"/>
</dbReference>
<feature type="compositionally biased region" description="Basic and acidic residues" evidence="21">
    <location>
        <begin position="1101"/>
        <end position="1118"/>
    </location>
</feature>
<dbReference type="InterPro" id="IPR004521">
    <property type="entry name" value="Uncharacterised_CHP00451"/>
</dbReference>
<evidence type="ECO:0000256" key="14">
    <source>
        <dbReference type="ARBA" id="ARBA00062786"/>
    </source>
</evidence>
<comment type="function">
    <text evidence="13">Catalytic subunit of H/ACA small nucleolar ribonucleoprotein (H/ACA snoRNP) complex, which catalyzes pseudouridylation of rRNA. This involves the isomerization of uridine such that the ribose is subsequently attached to C5, instead of the normal N1. Pseudouridine ('psi') residues may serve to stabilize the conformation of rRNAs and play a central role in ribosomal RNA processing. The H/ACA snoRNP complex also mediates pseudouridylation of other types of RNAs. Catalyzes pseudouridylation at position 93 in U2 snRNA. Also catalyzes pseudouridylation of mRNAs; H/ACA-type snoRNAs probably guide pseudouridylation of mRNAs.</text>
</comment>
<keyword evidence="19" id="KW-0862">Zinc</keyword>
<evidence type="ECO:0000256" key="3">
    <source>
        <dbReference type="ARBA" id="ARBA00001896"/>
    </source>
</evidence>
<evidence type="ECO:0000256" key="2">
    <source>
        <dbReference type="ARBA" id="ARBA00001832"/>
    </source>
</evidence>
<evidence type="ECO:0000313" key="26">
    <source>
        <dbReference type="Proteomes" id="UP000509510"/>
    </source>
</evidence>
<keyword evidence="19" id="KW-0863">Zinc-finger</keyword>
<proteinExistence type="inferred from homology"/>
<dbReference type="GO" id="GO:0003723">
    <property type="term" value="F:RNA binding"/>
    <property type="evidence" value="ECO:0007669"/>
    <property type="project" value="InterPro"/>
</dbReference>
<evidence type="ECO:0000259" key="24">
    <source>
        <dbReference type="PROSITE" id="PS51867"/>
    </source>
</evidence>
<dbReference type="PANTHER" id="PTHR23127:SF0">
    <property type="entry name" value="H_ACA RIBONUCLEOPROTEIN COMPLEX SUBUNIT DKC1"/>
    <property type="match status" value="1"/>
</dbReference>
<evidence type="ECO:0000256" key="21">
    <source>
        <dbReference type="SAM" id="MobiDB-lite"/>
    </source>
</evidence>
<dbReference type="GO" id="GO:0031429">
    <property type="term" value="C:box H/ACA snoRNP complex"/>
    <property type="evidence" value="ECO:0007669"/>
    <property type="project" value="TreeGrafter"/>
</dbReference>
<dbReference type="InterPro" id="IPR004802">
    <property type="entry name" value="tRNA_PsdUridine_synth_B_fam"/>
</dbReference>
<feature type="zinc finger region" description="RING-Gid-type" evidence="19">
    <location>
        <begin position="1451"/>
        <end position="1513"/>
    </location>
</feature>
<dbReference type="InterPro" id="IPR013144">
    <property type="entry name" value="CRA_dom"/>
</dbReference>
<evidence type="ECO:0000256" key="7">
    <source>
        <dbReference type="ARBA" id="ARBA00017917"/>
    </source>
</evidence>
<evidence type="ECO:0000256" key="1">
    <source>
        <dbReference type="ARBA" id="ARBA00001166"/>
    </source>
</evidence>
<dbReference type="GO" id="GO:0031120">
    <property type="term" value="P:snRNA pseudouridine synthesis"/>
    <property type="evidence" value="ECO:0007669"/>
    <property type="project" value="TreeGrafter"/>
</dbReference>
<keyword evidence="22" id="KW-0472">Membrane</keyword>
<dbReference type="InterPro" id="IPR002501">
    <property type="entry name" value="PsdUridine_synth_N"/>
</dbReference>
<dbReference type="Gene3D" id="2.30.130.10">
    <property type="entry name" value="PUA domain"/>
    <property type="match status" value="1"/>
</dbReference>
<evidence type="ECO:0000256" key="12">
    <source>
        <dbReference type="ARBA" id="ARBA00023274"/>
    </source>
</evidence>
<evidence type="ECO:0000256" key="11">
    <source>
        <dbReference type="ARBA" id="ARBA00023235"/>
    </source>
</evidence>
<comment type="catalytic activity">
    <reaction evidence="3">
        <text>uridine in 5S rRNA = pseudouridine in 5S rRNA</text>
        <dbReference type="Rhea" id="RHEA:47036"/>
        <dbReference type="Rhea" id="RHEA-COMP:11730"/>
        <dbReference type="Rhea" id="RHEA-COMP:11731"/>
        <dbReference type="ChEBI" id="CHEBI:65314"/>
        <dbReference type="ChEBI" id="CHEBI:65315"/>
    </reaction>
</comment>
<dbReference type="SUPFAM" id="SSF88697">
    <property type="entry name" value="PUA domain-like"/>
    <property type="match status" value="1"/>
</dbReference>
<dbReference type="GO" id="GO:0061630">
    <property type="term" value="F:ubiquitin protein ligase activity"/>
    <property type="evidence" value="ECO:0007669"/>
    <property type="project" value="InterPro"/>
</dbReference>
<evidence type="ECO:0000256" key="15">
    <source>
        <dbReference type="ARBA" id="ARBA00072225"/>
    </source>
</evidence>
<reference evidence="26" key="1">
    <citation type="submission" date="2020-06" db="EMBL/GenBank/DDBJ databases">
        <title>A chromosome-scale genome assembly of Talaromyces rugulosus W13939.</title>
        <authorList>
            <person name="Wang B."/>
            <person name="Guo L."/>
            <person name="Ye K."/>
            <person name="Wang L."/>
        </authorList>
    </citation>
    <scope>NUCLEOTIDE SEQUENCE [LARGE SCALE GENOMIC DNA]</scope>
    <source>
        <strain evidence="26">W13939</strain>
    </source>
</reference>
<evidence type="ECO:0000256" key="8">
    <source>
        <dbReference type="ARBA" id="ARBA00018741"/>
    </source>
</evidence>
<dbReference type="InterPro" id="IPR029069">
    <property type="entry name" value="HotDog_dom_sf"/>
</dbReference>
<evidence type="ECO:0000256" key="20">
    <source>
        <dbReference type="SAM" id="Coils"/>
    </source>
</evidence>
<keyword evidence="19" id="KW-0479">Metal-binding</keyword>
<evidence type="ECO:0000256" key="22">
    <source>
        <dbReference type="SAM" id="Phobius"/>
    </source>
</evidence>
<dbReference type="InterPro" id="IPR044063">
    <property type="entry name" value="ZF_RING_GID"/>
</dbReference>
<feature type="transmembrane region" description="Helical" evidence="22">
    <location>
        <begin position="517"/>
        <end position="544"/>
    </location>
</feature>
<dbReference type="Pfam" id="PF10607">
    <property type="entry name" value="CTLH"/>
    <property type="match status" value="1"/>
</dbReference>
<dbReference type="GO" id="GO:0009982">
    <property type="term" value="F:pseudouridine synthase activity"/>
    <property type="evidence" value="ECO:0007669"/>
    <property type="project" value="InterPro"/>
</dbReference>
<dbReference type="GO" id="GO:0008270">
    <property type="term" value="F:zinc ion binding"/>
    <property type="evidence" value="ECO:0007669"/>
    <property type="project" value="UniProtKB-KW"/>
</dbReference>